<proteinExistence type="predicted"/>
<protein>
    <recommendedName>
        <fullName evidence="3">DUF1697 domain-containing protein</fullName>
    </recommendedName>
</protein>
<keyword evidence="2" id="KW-1185">Reference proteome</keyword>
<dbReference type="Proteomes" id="UP000197290">
    <property type="component" value="Unassembled WGS sequence"/>
</dbReference>
<dbReference type="RefSeq" id="WP_158212155.1">
    <property type="nucleotide sequence ID" value="NZ_NBBI01000002.1"/>
</dbReference>
<dbReference type="PANTHER" id="PTHR36439:SF1">
    <property type="entry name" value="DUF1697 DOMAIN-CONTAINING PROTEIN"/>
    <property type="match status" value="1"/>
</dbReference>
<dbReference type="PANTHER" id="PTHR36439">
    <property type="entry name" value="BLL4334 PROTEIN"/>
    <property type="match status" value="1"/>
</dbReference>
<dbReference type="PIRSF" id="PIRSF008502">
    <property type="entry name" value="UCP008502"/>
    <property type="match status" value="1"/>
</dbReference>
<organism evidence="1 2">
    <name type="scientific">Sphingomonas dokdonensis</name>
    <dbReference type="NCBI Taxonomy" id="344880"/>
    <lineage>
        <taxon>Bacteria</taxon>
        <taxon>Pseudomonadati</taxon>
        <taxon>Pseudomonadota</taxon>
        <taxon>Alphaproteobacteria</taxon>
        <taxon>Sphingomonadales</taxon>
        <taxon>Sphingomonadaceae</taxon>
        <taxon>Sphingomonas</taxon>
    </lineage>
</organism>
<evidence type="ECO:0000313" key="2">
    <source>
        <dbReference type="Proteomes" id="UP000197290"/>
    </source>
</evidence>
<dbReference type="OrthoDB" id="9806494at2"/>
<name>A0A245ZNB1_9SPHN</name>
<dbReference type="Pfam" id="PF08002">
    <property type="entry name" value="DUF1697"/>
    <property type="match status" value="1"/>
</dbReference>
<reference evidence="1 2" key="1">
    <citation type="submission" date="2017-03" db="EMBL/GenBank/DDBJ databases">
        <title>Genome sequence of Sphingomonas dokdonensis DSM 21029.</title>
        <authorList>
            <person name="Poehlein A."/>
            <person name="Wuebbeler J.H."/>
            <person name="Steinbuechel A."/>
            <person name="Daniel R."/>
        </authorList>
    </citation>
    <scope>NUCLEOTIDE SEQUENCE [LARGE SCALE GENOMIC DNA]</scope>
    <source>
        <strain evidence="1 2">DSM 21029</strain>
    </source>
</reference>
<sequence>MAVGKHIALLRGINVGGHRRVPMAELRALATGAGYGEVRTHLASGNLVLASDQPPEAVEQALERLIAERFGFAVDVVVRSAAQWRGYLDANPFVEESERAPNLVMLCIGKQPASDAHVSALQARAGENERVVQQGEALWLYFGDGAGRSKMAVGPATGIWTARNVRTVRSLAEMVA</sequence>
<dbReference type="Gene3D" id="3.30.70.1280">
    <property type="entry name" value="SP0830-like domains"/>
    <property type="match status" value="1"/>
</dbReference>
<accession>A0A245ZNB1</accession>
<dbReference type="AlphaFoldDB" id="A0A245ZNB1"/>
<comment type="caution">
    <text evidence="1">The sequence shown here is derived from an EMBL/GenBank/DDBJ whole genome shotgun (WGS) entry which is preliminary data.</text>
</comment>
<dbReference type="InterPro" id="IPR012545">
    <property type="entry name" value="DUF1697"/>
</dbReference>
<dbReference type="EMBL" id="NBBI01000002">
    <property type="protein sequence ID" value="OWK31217.1"/>
    <property type="molecule type" value="Genomic_DNA"/>
</dbReference>
<dbReference type="SUPFAM" id="SSF160379">
    <property type="entry name" value="SP0830-like"/>
    <property type="match status" value="1"/>
</dbReference>
<gene>
    <name evidence="1" type="ORF">SPDO_12240</name>
</gene>
<evidence type="ECO:0000313" key="1">
    <source>
        <dbReference type="EMBL" id="OWK31217.1"/>
    </source>
</evidence>
<evidence type="ECO:0008006" key="3">
    <source>
        <dbReference type="Google" id="ProtNLM"/>
    </source>
</evidence>